<dbReference type="OrthoDB" id="9807797at2"/>
<dbReference type="PRINTS" id="PR00153">
    <property type="entry name" value="CSAPPISMRASE"/>
</dbReference>
<dbReference type="PROSITE" id="PS50072">
    <property type="entry name" value="CSA_PPIASE_2"/>
    <property type="match status" value="1"/>
</dbReference>
<proteinExistence type="inferred from homology"/>
<dbReference type="AlphaFoldDB" id="A0A376GGQ0"/>
<dbReference type="Proteomes" id="UP000267844">
    <property type="component" value="Unassembled WGS sequence"/>
</dbReference>
<dbReference type="GO" id="GO:0003755">
    <property type="term" value="F:peptidyl-prolyl cis-trans isomerase activity"/>
    <property type="evidence" value="ECO:0007669"/>
    <property type="project" value="UniProtKB-KW"/>
</dbReference>
<dbReference type="InterPro" id="IPR044666">
    <property type="entry name" value="Cyclophilin_A-like"/>
</dbReference>
<evidence type="ECO:0000256" key="7">
    <source>
        <dbReference type="ARBA" id="ARBA00023110"/>
    </source>
</evidence>
<dbReference type="FunFam" id="2.40.100.10:FF:000028">
    <property type="entry name" value="Peptidyl-prolyl cis-trans isomerase"/>
    <property type="match status" value="1"/>
</dbReference>
<comment type="function">
    <text evidence="2">PPIases accelerate the folding of proteins. It catalyzes the cis-trans isomerization of proline imidic peptide bonds in oligopeptides.</text>
</comment>
<evidence type="ECO:0000256" key="9">
    <source>
        <dbReference type="PROSITE-ProRule" id="PRU00277"/>
    </source>
</evidence>
<reference evidence="13 16" key="2">
    <citation type="submission" date="2018-10" db="EMBL/GenBank/DDBJ databases">
        <title>Transmission dynamics of multidrug resistant bacteria on intensive care unit surfaces.</title>
        <authorList>
            <person name="D'Souza A.W."/>
            <person name="Potter R.F."/>
            <person name="Wallace M."/>
            <person name="Shupe A."/>
            <person name="Patel S."/>
            <person name="Sun S."/>
            <person name="Gul D."/>
            <person name="Kwon J.H."/>
            <person name="Andleeb S."/>
            <person name="Burnham C.-A.D."/>
            <person name="Dantas G."/>
        </authorList>
    </citation>
    <scope>NUCLEOTIDE SEQUENCE [LARGE SCALE GENOMIC DNA]</scope>
    <source>
        <strain evidence="13 16">WF_348</strain>
    </source>
</reference>
<evidence type="ECO:0000259" key="11">
    <source>
        <dbReference type="PROSITE" id="PS50059"/>
    </source>
</evidence>
<dbReference type="PANTHER" id="PTHR45625">
    <property type="entry name" value="PEPTIDYL-PROLYL CIS-TRANS ISOMERASE-RELATED"/>
    <property type="match status" value="1"/>
</dbReference>
<dbReference type="SUPFAM" id="SSF50891">
    <property type="entry name" value="Cyclophilin-like"/>
    <property type="match status" value="1"/>
</dbReference>
<dbReference type="GO" id="GO:0005737">
    <property type="term" value="C:cytoplasm"/>
    <property type="evidence" value="ECO:0007669"/>
    <property type="project" value="UniProtKB-SubCell"/>
</dbReference>
<comment type="similarity">
    <text evidence="4">Belongs to the cyclophilin-type PPIase family.</text>
</comment>
<protein>
    <recommendedName>
        <fullName evidence="5 9">peptidylprolyl isomerase</fullName>
        <ecNumber evidence="5 9">5.2.1.8</ecNumber>
    </recommendedName>
</protein>
<accession>A0A376GGQ0</accession>
<evidence type="ECO:0000259" key="12">
    <source>
        <dbReference type="PROSITE" id="PS50072"/>
    </source>
</evidence>
<dbReference type="PROSITE" id="PS50059">
    <property type="entry name" value="FKBP_PPIASE"/>
    <property type="match status" value="1"/>
</dbReference>
<keyword evidence="8 9" id="KW-0413">Isomerase</keyword>
<evidence type="ECO:0000256" key="8">
    <source>
        <dbReference type="ARBA" id="ARBA00023235"/>
    </source>
</evidence>
<dbReference type="InterPro" id="IPR001179">
    <property type="entry name" value="PPIase_FKBP_dom"/>
</dbReference>
<comment type="catalytic activity">
    <reaction evidence="1 9">
        <text>[protein]-peptidylproline (omega=180) = [protein]-peptidylproline (omega=0)</text>
        <dbReference type="Rhea" id="RHEA:16237"/>
        <dbReference type="Rhea" id="RHEA-COMP:10747"/>
        <dbReference type="Rhea" id="RHEA-COMP:10748"/>
        <dbReference type="ChEBI" id="CHEBI:83833"/>
        <dbReference type="ChEBI" id="CHEBI:83834"/>
        <dbReference type="EC" id="5.2.1.8"/>
    </reaction>
</comment>
<dbReference type="PROSITE" id="PS51257">
    <property type="entry name" value="PROKAR_LIPOPROTEIN"/>
    <property type="match status" value="1"/>
</dbReference>
<dbReference type="Pfam" id="PF00254">
    <property type="entry name" value="FKBP_C"/>
    <property type="match status" value="1"/>
</dbReference>
<dbReference type="EMBL" id="UFXS01000001">
    <property type="protein sequence ID" value="STD58968.1"/>
    <property type="molecule type" value="Genomic_DNA"/>
</dbReference>
<dbReference type="PANTHER" id="PTHR45625:SF4">
    <property type="entry name" value="PEPTIDYLPROLYL ISOMERASE DOMAIN AND WD REPEAT-CONTAINING PROTEIN 1"/>
    <property type="match status" value="1"/>
</dbReference>
<feature type="domain" description="PPIase cyclophilin-type" evidence="12">
    <location>
        <begin position="43"/>
        <end position="197"/>
    </location>
</feature>
<dbReference type="SUPFAM" id="SSF54534">
    <property type="entry name" value="FKBP-like"/>
    <property type="match status" value="1"/>
</dbReference>
<dbReference type="Gene3D" id="2.40.100.10">
    <property type="entry name" value="Cyclophilin-like"/>
    <property type="match status" value="1"/>
</dbReference>
<organism evidence="14 15">
    <name type="scientific">Empedobacter falsenii</name>
    <dbReference type="NCBI Taxonomy" id="343874"/>
    <lineage>
        <taxon>Bacteria</taxon>
        <taxon>Pseudomonadati</taxon>
        <taxon>Bacteroidota</taxon>
        <taxon>Flavobacteriia</taxon>
        <taxon>Flavobacteriales</taxon>
        <taxon>Weeksellaceae</taxon>
        <taxon>Empedobacter</taxon>
    </lineage>
</organism>
<dbReference type="RefSeq" id="WP_038331198.1">
    <property type="nucleotide sequence ID" value="NZ_JSYQ01000003.1"/>
</dbReference>
<feature type="domain" description="PPIase FKBP-type" evidence="11">
    <location>
        <begin position="272"/>
        <end position="359"/>
    </location>
</feature>
<dbReference type="Proteomes" id="UP000254737">
    <property type="component" value="Unassembled WGS sequence"/>
</dbReference>
<evidence type="ECO:0000256" key="5">
    <source>
        <dbReference type="ARBA" id="ARBA00013194"/>
    </source>
</evidence>
<evidence type="ECO:0000256" key="3">
    <source>
        <dbReference type="ARBA" id="ARBA00004496"/>
    </source>
</evidence>
<comment type="subcellular location">
    <subcellularLocation>
        <location evidence="3">Cytoplasm</location>
    </subcellularLocation>
</comment>
<feature type="coiled-coil region" evidence="10">
    <location>
        <begin position="223"/>
        <end position="250"/>
    </location>
</feature>
<evidence type="ECO:0000256" key="1">
    <source>
        <dbReference type="ARBA" id="ARBA00000971"/>
    </source>
</evidence>
<dbReference type="InterPro" id="IPR002130">
    <property type="entry name" value="Cyclophilin-type_PPIase_dom"/>
</dbReference>
<dbReference type="EMBL" id="RHPO01000005">
    <property type="protein sequence ID" value="RRT93176.1"/>
    <property type="molecule type" value="Genomic_DNA"/>
</dbReference>
<keyword evidence="6" id="KW-0963">Cytoplasm</keyword>
<evidence type="ECO:0000313" key="15">
    <source>
        <dbReference type="Proteomes" id="UP000254737"/>
    </source>
</evidence>
<dbReference type="Gene3D" id="3.10.50.40">
    <property type="match status" value="1"/>
</dbReference>
<dbReference type="InterPro" id="IPR029000">
    <property type="entry name" value="Cyclophilin-like_dom_sf"/>
</dbReference>
<evidence type="ECO:0000256" key="4">
    <source>
        <dbReference type="ARBA" id="ARBA00007365"/>
    </source>
</evidence>
<evidence type="ECO:0000313" key="13">
    <source>
        <dbReference type="EMBL" id="RRT93176.1"/>
    </source>
</evidence>
<evidence type="ECO:0000313" key="14">
    <source>
        <dbReference type="EMBL" id="STD58968.1"/>
    </source>
</evidence>
<gene>
    <name evidence="14" type="primary">ppiB</name>
    <name evidence="13" type="ORF">EGI89_04155</name>
    <name evidence="14" type="ORF">NCTC13456_02597</name>
</gene>
<keyword evidence="7 9" id="KW-0697">Rotamase</keyword>
<sequence length="359" mass="39064">MRKILLILTVITTLVSCGVKIPKSMSKEEFKSLEDGLYAKMTTNHGAMTIKLYEEEAPMTVANFVGLAEGTKENKAKAKGIPFYDGIIFHRVIKDFMIQGGDPDGRGTGGPGYDFEDEFDATLKHDKKGVLSMANSGPATNGSQFFITEVPTPWLDGKHTVFGQVVEGLEVVDSIANVEKTRDDKPVVPVVIEKVEIARKGDKYAKYNGGEAFETAKANHAKKQAEAEAKAKAEKDAEIARQKELEAKAQTTPSGLKYVILEEGNGAKPVQGDPIQVHYTLRLNDGEKLDSSYDRNQPLDATVGVTGLIQGWMEALTMFNRGSKVFLIIPAELGYGSRGAGGVVPPNATLYFDMEVLDK</sequence>
<dbReference type="Pfam" id="PF00160">
    <property type="entry name" value="Pro_isomerase"/>
    <property type="match status" value="1"/>
</dbReference>
<keyword evidence="10" id="KW-0175">Coiled coil</keyword>
<dbReference type="EC" id="5.2.1.8" evidence="5 9"/>
<dbReference type="InterPro" id="IPR046357">
    <property type="entry name" value="PPIase_dom_sf"/>
</dbReference>
<dbReference type="STRING" id="343874.GCA_000805695_01941"/>
<dbReference type="CDD" id="cd00317">
    <property type="entry name" value="cyclophilin"/>
    <property type="match status" value="1"/>
</dbReference>
<evidence type="ECO:0000256" key="10">
    <source>
        <dbReference type="SAM" id="Coils"/>
    </source>
</evidence>
<evidence type="ECO:0000256" key="6">
    <source>
        <dbReference type="ARBA" id="ARBA00022490"/>
    </source>
</evidence>
<name>A0A376GGQ0_9FLAO</name>
<evidence type="ECO:0000256" key="2">
    <source>
        <dbReference type="ARBA" id="ARBA00002388"/>
    </source>
</evidence>
<evidence type="ECO:0000313" key="16">
    <source>
        <dbReference type="Proteomes" id="UP000267844"/>
    </source>
</evidence>
<reference evidence="14 15" key="1">
    <citation type="submission" date="2018-06" db="EMBL/GenBank/DDBJ databases">
        <authorList>
            <consortium name="Pathogen Informatics"/>
            <person name="Doyle S."/>
        </authorList>
    </citation>
    <scope>NUCLEOTIDE SEQUENCE [LARGE SCALE GENOMIC DNA]</scope>
    <source>
        <strain evidence="14 15">NCTC13456</strain>
    </source>
</reference>